<protein>
    <submittedName>
        <fullName evidence="2">Uncharacterized protein</fullName>
    </submittedName>
</protein>
<feature type="region of interest" description="Disordered" evidence="1">
    <location>
        <begin position="38"/>
        <end position="66"/>
    </location>
</feature>
<comment type="caution">
    <text evidence="2">The sequence shown here is derived from an EMBL/GenBank/DDBJ whole genome shotgun (WGS) entry which is preliminary data.</text>
</comment>
<accession>A0A8H3VWT0</accession>
<dbReference type="EMBL" id="WOWK01000196">
    <property type="protein sequence ID" value="KAF0315569.1"/>
    <property type="molecule type" value="Genomic_DNA"/>
</dbReference>
<evidence type="ECO:0000256" key="1">
    <source>
        <dbReference type="SAM" id="MobiDB-lite"/>
    </source>
</evidence>
<feature type="compositionally biased region" description="Basic and acidic residues" evidence="1">
    <location>
        <begin position="47"/>
        <end position="57"/>
    </location>
</feature>
<feature type="non-terminal residue" evidence="2">
    <location>
        <position position="265"/>
    </location>
</feature>
<name>A0A8H3VWT0_9PEZI</name>
<keyword evidence="3" id="KW-1185">Reference proteome</keyword>
<dbReference type="AlphaFoldDB" id="A0A8H3VWT0"/>
<reference evidence="2 3" key="1">
    <citation type="submission" date="2019-12" db="EMBL/GenBank/DDBJ databases">
        <title>A genome sequence resource for the geographically widespread anthracnose pathogen Colletotrichum asianum.</title>
        <authorList>
            <person name="Meng Y."/>
        </authorList>
    </citation>
    <scope>NUCLEOTIDE SEQUENCE [LARGE SCALE GENOMIC DNA]</scope>
    <source>
        <strain evidence="2 3">ICMP 18580</strain>
    </source>
</reference>
<evidence type="ECO:0000313" key="3">
    <source>
        <dbReference type="Proteomes" id="UP000434172"/>
    </source>
</evidence>
<gene>
    <name evidence="2" type="ORF">GQ607_017194</name>
</gene>
<sequence length="265" mass="29549">PVSNRSGVRFPDLVNRGAPKTVVSAWCITVDNTAARYGKTAPRKTTRARERQRDSLHNGRVRQYGQRRTSRPGWLAMVQPTPDSSSLSYVLLLILLLFLLPPTLRTKGIVSPLSPRISMFIPIPFSIQLSKTSLSSFVTRTPFHSFLPSQFFTMVERKLSDWSVGGPSPRCPPTTLFPRGRIDRWLSSRRGRGGGILVVCAWCVVCICDLGYACKLVFPPITSLFPSPDLLGVLISTPSHPSDGFWFFNRRVHTSNLTPSSFLFA</sequence>
<proteinExistence type="predicted"/>
<organism evidence="2 3">
    <name type="scientific">Colletotrichum asianum</name>
    <dbReference type="NCBI Taxonomy" id="702518"/>
    <lineage>
        <taxon>Eukaryota</taxon>
        <taxon>Fungi</taxon>
        <taxon>Dikarya</taxon>
        <taxon>Ascomycota</taxon>
        <taxon>Pezizomycotina</taxon>
        <taxon>Sordariomycetes</taxon>
        <taxon>Hypocreomycetidae</taxon>
        <taxon>Glomerellales</taxon>
        <taxon>Glomerellaceae</taxon>
        <taxon>Colletotrichum</taxon>
        <taxon>Colletotrichum gloeosporioides species complex</taxon>
    </lineage>
</organism>
<evidence type="ECO:0000313" key="2">
    <source>
        <dbReference type="EMBL" id="KAF0315569.1"/>
    </source>
</evidence>
<dbReference type="Proteomes" id="UP000434172">
    <property type="component" value="Unassembled WGS sequence"/>
</dbReference>